<dbReference type="AlphaFoldDB" id="A0A495JWN5"/>
<evidence type="ECO:0000313" key="1">
    <source>
        <dbReference type="EMBL" id="RKR93433.1"/>
    </source>
</evidence>
<protein>
    <submittedName>
        <fullName evidence="1">Uncharacterized protein</fullName>
    </submittedName>
</protein>
<evidence type="ECO:0000313" key="2">
    <source>
        <dbReference type="Proteomes" id="UP000274762"/>
    </source>
</evidence>
<gene>
    <name evidence="1" type="ORF">DFJ75_0217</name>
</gene>
<organism evidence="1 2">
    <name type="scientific">Williamsia marianensis</name>
    <dbReference type="NCBI Taxonomy" id="85044"/>
    <lineage>
        <taxon>Bacteria</taxon>
        <taxon>Bacillati</taxon>
        <taxon>Actinomycetota</taxon>
        <taxon>Actinomycetes</taxon>
        <taxon>Mycobacteriales</taxon>
        <taxon>Nocardiaceae</taxon>
        <taxon>Williamsia</taxon>
    </lineage>
</organism>
<reference evidence="1 2" key="1">
    <citation type="submission" date="2018-10" db="EMBL/GenBank/DDBJ databases">
        <title>Sequencing the genomes of 1000 actinobacteria strains.</title>
        <authorList>
            <person name="Klenk H.-P."/>
        </authorList>
    </citation>
    <scope>NUCLEOTIDE SEQUENCE [LARGE SCALE GENOMIC DNA]</scope>
    <source>
        <strain evidence="1 2">DSM 44343</strain>
    </source>
</reference>
<accession>A0A495JWN5</accession>
<name>A0A495JWN5_WILMA</name>
<dbReference type="Proteomes" id="UP000274762">
    <property type="component" value="Unassembled WGS sequence"/>
</dbReference>
<comment type="caution">
    <text evidence="1">The sequence shown here is derived from an EMBL/GenBank/DDBJ whole genome shotgun (WGS) entry which is preliminary data.</text>
</comment>
<sequence length="222" mass="23964">MSVSECDDDLAARPMEYPGRAVDGTGVLVGDEYRQLATVEDIERELRRAAKPGLSQRRPVVAVGSNACAAVMRRKLAEVDGCVPFLLGTVSDISVGHSAHRSVAGFIPAAPFRRPGPPISVVMTMLTPEQLSAVDRTEPNYRRVEIECDTAGLRVGTAEVYVSLWGVIAPPGEEPFGLTPQQHLHNELRARCPRFGVTEPPRATVVLSRVLAEEGWVAGSNL</sequence>
<dbReference type="EMBL" id="RBKV01000001">
    <property type="protein sequence ID" value="RKR93433.1"/>
    <property type="molecule type" value="Genomic_DNA"/>
</dbReference>
<proteinExistence type="predicted"/>